<keyword evidence="2" id="KW-1185">Reference proteome</keyword>
<accession>A0A238VMQ4</accession>
<name>A0A238VMQ4_9FLAO</name>
<proteinExistence type="predicted"/>
<dbReference type="OrthoDB" id="979528at2"/>
<reference evidence="1 2" key="1">
    <citation type="submission" date="2017-06" db="EMBL/GenBank/DDBJ databases">
        <authorList>
            <person name="Kim H.J."/>
            <person name="Triplett B.A."/>
        </authorList>
    </citation>
    <scope>NUCLEOTIDE SEQUENCE [LARGE SCALE GENOMIC DNA]</scope>
    <source>
        <strain evidence="1 2">DSM 25597</strain>
    </source>
</reference>
<sequence>MEENGSRTINWSINLTTADYNADFTSATNGTFQIVVADANGTVVLDRNLIGGTEPDTIDCVTSAEELGIWTVTITLTSFNADGSYSLSEGD</sequence>
<evidence type="ECO:0000313" key="2">
    <source>
        <dbReference type="Proteomes" id="UP000198379"/>
    </source>
</evidence>
<dbReference type="RefSeq" id="WP_143337016.1">
    <property type="nucleotide sequence ID" value="NZ_BMEP01000002.1"/>
</dbReference>
<dbReference type="EMBL" id="FZNY01000001">
    <property type="protein sequence ID" value="SNR35451.1"/>
    <property type="molecule type" value="Genomic_DNA"/>
</dbReference>
<dbReference type="AlphaFoldDB" id="A0A238VMQ4"/>
<organism evidence="1 2">
    <name type="scientific">Dokdonia pacifica</name>
    <dbReference type="NCBI Taxonomy" id="1627892"/>
    <lineage>
        <taxon>Bacteria</taxon>
        <taxon>Pseudomonadati</taxon>
        <taxon>Bacteroidota</taxon>
        <taxon>Flavobacteriia</taxon>
        <taxon>Flavobacteriales</taxon>
        <taxon>Flavobacteriaceae</taxon>
        <taxon>Dokdonia</taxon>
    </lineage>
</organism>
<gene>
    <name evidence="1" type="ORF">SAMN06265376_10143</name>
</gene>
<evidence type="ECO:0000313" key="1">
    <source>
        <dbReference type="EMBL" id="SNR35451.1"/>
    </source>
</evidence>
<dbReference type="Proteomes" id="UP000198379">
    <property type="component" value="Unassembled WGS sequence"/>
</dbReference>
<protein>
    <submittedName>
        <fullName evidence="1">Uncharacterized protein</fullName>
    </submittedName>
</protein>